<dbReference type="AlphaFoldDB" id="A0A370FY07"/>
<comment type="caution">
    <text evidence="2">The sequence shown here is derived from an EMBL/GenBank/DDBJ whole genome shotgun (WGS) entry which is preliminary data.</text>
</comment>
<gene>
    <name evidence="2" type="ORF">C7453_11012</name>
    <name evidence="1" type="ORF">HLH32_13530</name>
</gene>
<proteinExistence type="predicted"/>
<dbReference type="EMBL" id="QQAW01000010">
    <property type="protein sequence ID" value="RDI36345.1"/>
    <property type="molecule type" value="Genomic_DNA"/>
</dbReference>
<evidence type="ECO:0000313" key="4">
    <source>
        <dbReference type="Proteomes" id="UP000562982"/>
    </source>
</evidence>
<evidence type="ECO:0000313" key="3">
    <source>
        <dbReference type="Proteomes" id="UP000254958"/>
    </source>
</evidence>
<evidence type="ECO:0000313" key="1">
    <source>
        <dbReference type="EMBL" id="MBB2187382.1"/>
    </source>
</evidence>
<dbReference type="SUPFAM" id="SSF50475">
    <property type="entry name" value="FMN-binding split barrel"/>
    <property type="match status" value="1"/>
</dbReference>
<dbReference type="Proteomes" id="UP000562982">
    <property type="component" value="Unassembled WGS sequence"/>
</dbReference>
<dbReference type="InterPro" id="IPR012349">
    <property type="entry name" value="Split_barrel_FMN-bd"/>
</dbReference>
<dbReference type="PANTHER" id="PTHR35802">
    <property type="entry name" value="PROTEASE SYNTHASE AND SPORULATION PROTEIN PAI 2"/>
    <property type="match status" value="1"/>
</dbReference>
<dbReference type="EMBL" id="JABEQI010000008">
    <property type="protein sequence ID" value="MBB2187382.1"/>
    <property type="molecule type" value="Genomic_DNA"/>
</dbReference>
<dbReference type="InterPro" id="IPR007396">
    <property type="entry name" value="TR_PAI2-type"/>
</dbReference>
<dbReference type="Pfam" id="PF04299">
    <property type="entry name" value="FMN_bind_2"/>
    <property type="match status" value="1"/>
</dbReference>
<protein>
    <submittedName>
        <fullName evidence="1">FMN-binding negative transcriptional regulator</fullName>
    </submittedName>
    <submittedName>
        <fullName evidence="2">PaiB family negative transcriptional regulator</fullName>
    </submittedName>
</protein>
<organism evidence="2 3">
    <name type="scientific">Gluconacetobacter liquefaciens</name>
    <name type="common">Acetobacter liquefaciens</name>
    <dbReference type="NCBI Taxonomy" id="89584"/>
    <lineage>
        <taxon>Bacteria</taxon>
        <taxon>Pseudomonadati</taxon>
        <taxon>Pseudomonadota</taxon>
        <taxon>Alphaproteobacteria</taxon>
        <taxon>Acetobacterales</taxon>
        <taxon>Acetobacteraceae</taxon>
        <taxon>Gluconacetobacter</taxon>
    </lineage>
</organism>
<dbReference type="RefSeq" id="WP_170143245.1">
    <property type="nucleotide sequence ID" value="NZ_BJMI01000012.1"/>
</dbReference>
<dbReference type="PANTHER" id="PTHR35802:SF1">
    <property type="entry name" value="PROTEASE SYNTHASE AND SPORULATION PROTEIN PAI 2"/>
    <property type="match status" value="1"/>
</dbReference>
<keyword evidence="3" id="KW-1185">Reference proteome</keyword>
<name>A0A370FY07_GLULI</name>
<evidence type="ECO:0000313" key="2">
    <source>
        <dbReference type="EMBL" id="RDI36345.1"/>
    </source>
</evidence>
<sequence length="215" mass="23522">MFAPPPYHVDDPQHLWPLIEGIRLGSVISVDDNGTIQVSHLPILLDRTRGRLGTLIGHLDIRNPHVSALDNGTETIVSFVGPDSGVSPDWYGTAPRVPTWLYVAVEARGRPVMIRSRDGVRDIVAKSSDLATGPHTTWRPDDVDAYIDRLLPAIVGFEIPVAHLVGQLRLGQQNSNDDRLRVMARLARGSLQQRRVARAMDGLASADHTLGLSDA</sequence>
<dbReference type="Gene3D" id="2.30.110.10">
    <property type="entry name" value="Electron Transport, Fmn-binding Protein, Chain A"/>
    <property type="match status" value="1"/>
</dbReference>
<dbReference type="PIRSF" id="PIRSF010372">
    <property type="entry name" value="PaiB"/>
    <property type="match status" value="1"/>
</dbReference>
<accession>A0A370FY07</accession>
<reference evidence="1 4" key="2">
    <citation type="submission" date="2020-04" db="EMBL/GenBank/DDBJ databases">
        <title>Description of novel Gluconacetobacter.</title>
        <authorList>
            <person name="Sombolestani A."/>
        </authorList>
    </citation>
    <scope>NUCLEOTIDE SEQUENCE [LARGE SCALE GENOMIC DNA]</scope>
    <source>
        <strain evidence="1 4">LMG 1382</strain>
    </source>
</reference>
<reference evidence="2 3" key="1">
    <citation type="submission" date="2018-07" db="EMBL/GenBank/DDBJ databases">
        <title>Genomic Encyclopedia of Type Strains, Phase IV (KMG-IV): sequencing the most valuable type-strain genomes for metagenomic binning, comparative biology and taxonomic classification.</title>
        <authorList>
            <person name="Goeker M."/>
        </authorList>
    </citation>
    <scope>NUCLEOTIDE SEQUENCE [LARGE SCALE GENOMIC DNA]</scope>
    <source>
        <strain evidence="2 3">DSM 5603</strain>
    </source>
</reference>
<dbReference type="Proteomes" id="UP000254958">
    <property type="component" value="Unassembled WGS sequence"/>
</dbReference>